<dbReference type="InterPro" id="IPR057084">
    <property type="entry name" value="Int_N"/>
</dbReference>
<keyword evidence="7" id="KW-1185">Reference proteome</keyword>
<dbReference type="Gene3D" id="1.10.150.130">
    <property type="match status" value="1"/>
</dbReference>
<dbReference type="InterPro" id="IPR011010">
    <property type="entry name" value="DNA_brk_join_enz"/>
</dbReference>
<evidence type="ECO:0000256" key="1">
    <source>
        <dbReference type="ARBA" id="ARBA00008857"/>
    </source>
</evidence>
<dbReference type="EMBL" id="JBDKXB010000004">
    <property type="protein sequence ID" value="MEY6431684.1"/>
    <property type="molecule type" value="Genomic_DNA"/>
</dbReference>
<name>A0ABV4BB50_9GAMM</name>
<dbReference type="PROSITE" id="PS51898">
    <property type="entry name" value="TYR_RECOMBINASE"/>
    <property type="match status" value="1"/>
</dbReference>
<keyword evidence="2" id="KW-0229">DNA integration</keyword>
<dbReference type="CDD" id="cd00796">
    <property type="entry name" value="INT_Rci_Hp1_C"/>
    <property type="match status" value="1"/>
</dbReference>
<keyword evidence="4" id="KW-0233">DNA recombination</keyword>
<comment type="caution">
    <text evidence="6">The sequence shown here is derived from an EMBL/GenBank/DDBJ whole genome shotgun (WGS) entry which is preliminary data.</text>
</comment>
<evidence type="ECO:0000256" key="2">
    <source>
        <dbReference type="ARBA" id="ARBA00022908"/>
    </source>
</evidence>
<dbReference type="Pfam" id="PF00589">
    <property type="entry name" value="Phage_integrase"/>
    <property type="match status" value="1"/>
</dbReference>
<dbReference type="Proteomes" id="UP001564408">
    <property type="component" value="Unassembled WGS sequence"/>
</dbReference>
<dbReference type="InterPro" id="IPR050090">
    <property type="entry name" value="Tyrosine_recombinase_XerCD"/>
</dbReference>
<proteinExistence type="inferred from homology"/>
<dbReference type="SUPFAM" id="SSF56349">
    <property type="entry name" value="DNA breaking-rejoining enzymes"/>
    <property type="match status" value="1"/>
</dbReference>
<accession>A0ABV4BB50</accession>
<dbReference type="InterPro" id="IPR010998">
    <property type="entry name" value="Integrase_recombinase_N"/>
</dbReference>
<evidence type="ECO:0000313" key="6">
    <source>
        <dbReference type="EMBL" id="MEY6431684.1"/>
    </source>
</evidence>
<protein>
    <submittedName>
        <fullName evidence="6">Site-specific integrase</fullName>
    </submittedName>
</protein>
<dbReference type="InterPro" id="IPR013762">
    <property type="entry name" value="Integrase-like_cat_sf"/>
</dbReference>
<dbReference type="Pfam" id="PF24624">
    <property type="entry name" value="Int_N"/>
    <property type="match status" value="1"/>
</dbReference>
<evidence type="ECO:0000256" key="3">
    <source>
        <dbReference type="ARBA" id="ARBA00023125"/>
    </source>
</evidence>
<dbReference type="PANTHER" id="PTHR30349:SF64">
    <property type="entry name" value="PROPHAGE INTEGRASE INTD-RELATED"/>
    <property type="match status" value="1"/>
</dbReference>
<dbReference type="PANTHER" id="PTHR30349">
    <property type="entry name" value="PHAGE INTEGRASE-RELATED"/>
    <property type="match status" value="1"/>
</dbReference>
<evidence type="ECO:0000259" key="5">
    <source>
        <dbReference type="PROSITE" id="PS51898"/>
    </source>
</evidence>
<evidence type="ECO:0000256" key="4">
    <source>
        <dbReference type="ARBA" id="ARBA00023172"/>
    </source>
</evidence>
<feature type="domain" description="Tyr recombinase" evidence="5">
    <location>
        <begin position="170"/>
        <end position="344"/>
    </location>
</feature>
<organism evidence="6 7">
    <name type="scientific">Thioalkalicoccus limnaeus</name>
    <dbReference type="NCBI Taxonomy" id="120681"/>
    <lineage>
        <taxon>Bacteria</taxon>
        <taxon>Pseudomonadati</taxon>
        <taxon>Pseudomonadota</taxon>
        <taxon>Gammaproteobacteria</taxon>
        <taxon>Chromatiales</taxon>
        <taxon>Chromatiaceae</taxon>
        <taxon>Thioalkalicoccus</taxon>
    </lineage>
</organism>
<gene>
    <name evidence="6" type="ORF">ABC977_04595</name>
</gene>
<dbReference type="Gene3D" id="1.10.443.10">
    <property type="entry name" value="Intergrase catalytic core"/>
    <property type="match status" value="1"/>
</dbReference>
<dbReference type="RefSeq" id="WP_369666067.1">
    <property type="nucleotide sequence ID" value="NZ_JBDKXB010000004.1"/>
</dbReference>
<sequence>MATITLRTASDGAKSYRVEVRLKGHPPQRATFNRLTDARRWAQATEAAIREGRHFKTSEAKRRTLAELVDRYVREVCPHKKDGAHQARQLAWWKDQIGDYALADVTPALIAETRDHLAVRITARKNPTSPATVVRYLAALSHAFSVATKEWGWIEDNPCRKVTKPKEPRGRVRFLDDGERERLLEACQKSASPDLYPAVVLALSTGARQQEVLGLRWPQVDLARKVAILHETKNGERRVLPLAGPALELLRARAKVRRLDTDLVFPGRTRPPKPVDLRTPFETALKVAAIEDFRWHDLRHTAASYLAMNGASLAEIAEILGHKTLQMVRRYAHLSDAHVASVVERMNTRIFGEGGK</sequence>
<keyword evidence="3" id="KW-0238">DNA-binding</keyword>
<dbReference type="InterPro" id="IPR002104">
    <property type="entry name" value="Integrase_catalytic"/>
</dbReference>
<comment type="similarity">
    <text evidence="1">Belongs to the 'phage' integrase family.</text>
</comment>
<reference evidence="6 7" key="1">
    <citation type="submission" date="2024-05" db="EMBL/GenBank/DDBJ databases">
        <title>Genome Sequence and Characterization of the New Strain Purple Sulfur Bacterium of Genus Thioalkalicoccus.</title>
        <authorList>
            <person name="Bryantseva I.A."/>
            <person name="Kyndt J.A."/>
            <person name="Imhoff J.F."/>
        </authorList>
    </citation>
    <scope>NUCLEOTIDE SEQUENCE [LARGE SCALE GENOMIC DNA]</scope>
    <source>
        <strain evidence="6 7">Um2</strain>
    </source>
</reference>
<evidence type="ECO:0000313" key="7">
    <source>
        <dbReference type="Proteomes" id="UP001564408"/>
    </source>
</evidence>